<dbReference type="PIRSF" id="PIRSF029895">
    <property type="entry name" value="SpoIV"/>
    <property type="match status" value="1"/>
</dbReference>
<dbReference type="RefSeq" id="WP_389363549.1">
    <property type="nucleotide sequence ID" value="NZ_JBIACK010000014.1"/>
</dbReference>
<evidence type="ECO:0000256" key="1">
    <source>
        <dbReference type="SAM" id="Phobius"/>
    </source>
</evidence>
<keyword evidence="1" id="KW-1133">Transmembrane helix</keyword>
<comment type="caution">
    <text evidence="2">The sequence shown here is derived from an EMBL/GenBank/DDBJ whole genome shotgun (WGS) entry which is preliminary data.</text>
</comment>
<dbReference type="Pfam" id="PF06898">
    <property type="entry name" value="YqfD"/>
    <property type="match status" value="1"/>
</dbReference>
<protein>
    <submittedName>
        <fullName evidence="2">Sporulation protein YqfD</fullName>
    </submittedName>
</protein>
<gene>
    <name evidence="2" type="primary">yqfD</name>
    <name evidence="2" type="ORF">ACFYKX_21760</name>
</gene>
<accession>A0ABW6KHH8</accession>
<evidence type="ECO:0000313" key="3">
    <source>
        <dbReference type="Proteomes" id="UP001601059"/>
    </source>
</evidence>
<dbReference type="Proteomes" id="UP001601059">
    <property type="component" value="Unassembled WGS sequence"/>
</dbReference>
<name>A0ABW6KHH8_9BACI</name>
<dbReference type="NCBIfam" id="TIGR02876">
    <property type="entry name" value="spore_yqfD"/>
    <property type="match status" value="1"/>
</dbReference>
<organism evidence="2 3">
    <name type="scientific">Cytobacillus spartinae</name>
    <dbReference type="NCBI Taxonomy" id="3299023"/>
    <lineage>
        <taxon>Bacteria</taxon>
        <taxon>Bacillati</taxon>
        <taxon>Bacillota</taxon>
        <taxon>Bacilli</taxon>
        <taxon>Bacillales</taxon>
        <taxon>Bacillaceae</taxon>
        <taxon>Cytobacillus</taxon>
    </lineage>
</organism>
<feature type="transmembrane region" description="Helical" evidence="1">
    <location>
        <begin position="91"/>
        <end position="112"/>
    </location>
</feature>
<keyword evidence="1" id="KW-0472">Membrane</keyword>
<proteinExistence type="predicted"/>
<sequence length="397" mass="45339">MKNHWIQFYSGIITVKVTGQGVERLLNTLTRNNMVIWDVKRHGTHSLTFKVNLQDAKKIRHAVRNSDCKIEFLRRAGIPFLIKRLLKNSGFMIGVALFIISIFVLSNMVWGIQIQGADPATEYKIRKHLHSVGVKKGQFQFFLSNPEGIQRSIIDNVEGLTWVGVELKGTTYHLQVVEKTEPEKPEKLGPRNIVAKKKAVIVDMFIEEGDPQVQVHDHVQKGQLLVSGLIGKEGETKSVPAKGQVLGETWYKSQVLLPLETNFQVFNGNEKTKHYIKIGNLSIPFWGFGKVEFPKYEKEANEKNIHFLKWTLPISYIQHTFRESEDIKRTYSKEEAIEVAKEMARRDIKNQLSENATIKGEKVLHQTIENGKVNLSIHFQVIEDIAQGQPIIQGELE</sequence>
<evidence type="ECO:0000313" key="2">
    <source>
        <dbReference type="EMBL" id="MFE8703209.1"/>
    </source>
</evidence>
<dbReference type="InterPro" id="IPR010690">
    <property type="entry name" value="YqfD"/>
</dbReference>
<keyword evidence="3" id="KW-1185">Reference proteome</keyword>
<keyword evidence="1" id="KW-0812">Transmembrane</keyword>
<reference evidence="2 3" key="1">
    <citation type="submission" date="2024-08" db="EMBL/GenBank/DDBJ databases">
        <title>Two novel Cytobacillus novel species.</title>
        <authorList>
            <person name="Liu G."/>
        </authorList>
    </citation>
    <scope>NUCLEOTIDE SEQUENCE [LARGE SCALE GENOMIC DNA]</scope>
    <source>
        <strain evidence="2 3">FJAT-54145</strain>
    </source>
</reference>
<dbReference type="EMBL" id="JBIACK010000014">
    <property type="protein sequence ID" value="MFE8703209.1"/>
    <property type="molecule type" value="Genomic_DNA"/>
</dbReference>